<feature type="non-terminal residue" evidence="2">
    <location>
        <position position="141"/>
    </location>
</feature>
<name>R9UGK7_9VIRU</name>
<keyword evidence="1" id="KW-1133">Transmembrane helix</keyword>
<feature type="transmembrane region" description="Helical" evidence="1">
    <location>
        <begin position="42"/>
        <end position="60"/>
    </location>
</feature>
<sequence length="141" mass="16241">FVLDHNSKDTSYYGTRNEVHGSADIEFNIPKHLPNLLLNPKVVVTTVLIIAMTIYMAYCISKQLYKHYVKIRMDKAIRYHKKTDTTIDESANEFIVITGSAQYLYSSTRYSLNPNFFQKLFLFLMRCITCPASCMAIHGKS</sequence>
<reference evidence="2" key="1">
    <citation type="submission" date="2012-12" db="EMBL/GenBank/DDBJ databases">
        <title>Molecular characteristics of Fig mosaic virus infecting fig trees in Iran.</title>
        <authorList>
            <person name="Danesh-Amuz S."/>
            <person name="Rakhshandehroo F."/>
            <person name="Elbeaino T."/>
        </authorList>
    </citation>
    <scope>NUCLEOTIDE SEQUENCE</scope>
    <source>
        <strain evidence="2">FE-10</strain>
    </source>
</reference>
<evidence type="ECO:0000256" key="1">
    <source>
        <dbReference type="SAM" id="Phobius"/>
    </source>
</evidence>
<feature type="non-terminal residue" evidence="2">
    <location>
        <position position="1"/>
    </location>
</feature>
<keyword evidence="1" id="KW-0472">Membrane</keyword>
<proteinExistence type="predicted"/>
<keyword evidence="1" id="KW-0812">Transmembrane</keyword>
<dbReference type="EMBL" id="KC408937">
    <property type="protein sequence ID" value="AGN54545.1"/>
    <property type="molecule type" value="Genomic_RNA"/>
</dbReference>
<accession>R9UGK7</accession>
<evidence type="ECO:0000313" key="2">
    <source>
        <dbReference type="EMBL" id="AGN54545.1"/>
    </source>
</evidence>
<organism evidence="2">
    <name type="scientific">Emaravirus fici</name>
    <dbReference type="NCBI Taxonomy" id="1980427"/>
    <lineage>
        <taxon>Viruses</taxon>
        <taxon>Riboviria</taxon>
        <taxon>Orthornavirae</taxon>
        <taxon>Negarnaviricota</taxon>
        <taxon>Polyploviricotina</taxon>
        <taxon>Bunyaviricetes</taxon>
        <taxon>Elliovirales</taxon>
        <taxon>Fimoviridae</taxon>
        <taxon>Emaravirus</taxon>
    </lineage>
</organism>
<protein>
    <submittedName>
        <fullName evidence="2">Glycoprotein</fullName>
    </submittedName>
</protein>